<reference evidence="9 10" key="1">
    <citation type="submission" date="2019-06" db="EMBL/GenBank/DDBJ databases">
        <authorList>
            <person name="Li F."/>
        </authorList>
    </citation>
    <scope>NUCLEOTIDE SEQUENCE [LARGE SCALE GENOMIC DNA]</scope>
    <source>
        <strain evidence="9 10">10F1D-1</strain>
    </source>
</reference>
<evidence type="ECO:0000259" key="8">
    <source>
        <dbReference type="Pfam" id="PF02608"/>
    </source>
</evidence>
<evidence type="ECO:0000256" key="3">
    <source>
        <dbReference type="ARBA" id="ARBA00022475"/>
    </source>
</evidence>
<evidence type="ECO:0000313" key="9">
    <source>
        <dbReference type="EMBL" id="TPW77420.1"/>
    </source>
</evidence>
<dbReference type="EMBL" id="VHQG01000001">
    <property type="protein sequence ID" value="TPW77420.1"/>
    <property type="molecule type" value="Genomic_DNA"/>
</dbReference>
<comment type="similarity">
    <text evidence="2">Belongs to the BMP lipoprotein family.</text>
</comment>
<name>A0A506Y7C5_9MICO</name>
<dbReference type="AlphaFoldDB" id="A0A506Y7C5"/>
<evidence type="ECO:0000313" key="10">
    <source>
        <dbReference type="Proteomes" id="UP000316252"/>
    </source>
</evidence>
<dbReference type="Pfam" id="PF02608">
    <property type="entry name" value="Bmp"/>
    <property type="match status" value="1"/>
</dbReference>
<proteinExistence type="inferred from homology"/>
<dbReference type="Gene3D" id="3.40.50.2300">
    <property type="match status" value="2"/>
</dbReference>
<dbReference type="OrthoDB" id="7327509at2"/>
<dbReference type="RefSeq" id="WP_141161948.1">
    <property type="nucleotide sequence ID" value="NZ_VHQG01000001.1"/>
</dbReference>
<protein>
    <submittedName>
        <fullName evidence="9">BMP family ABC transporter substrate-binding protein</fullName>
    </submittedName>
</protein>
<feature type="domain" description="ABC transporter substrate-binding protein PnrA-like" evidence="8">
    <location>
        <begin position="51"/>
        <end position="331"/>
    </location>
</feature>
<comment type="subcellular location">
    <subcellularLocation>
        <location evidence="1">Cell membrane</location>
        <topology evidence="1">Lipid-anchor</topology>
    </subcellularLocation>
</comment>
<dbReference type="PANTHER" id="PTHR34296:SF2">
    <property type="entry name" value="ABC TRANSPORTER GUANOSINE-BINDING PROTEIN NUPN"/>
    <property type="match status" value="1"/>
</dbReference>
<dbReference type="Proteomes" id="UP000316252">
    <property type="component" value="Unassembled WGS sequence"/>
</dbReference>
<feature type="chain" id="PRO_5021452231" evidence="7">
    <location>
        <begin position="28"/>
        <end position="361"/>
    </location>
</feature>
<gene>
    <name evidence="9" type="ORF">FJ657_01665</name>
</gene>
<evidence type="ECO:0000256" key="7">
    <source>
        <dbReference type="SAM" id="SignalP"/>
    </source>
</evidence>
<keyword evidence="10" id="KW-1185">Reference proteome</keyword>
<dbReference type="PANTHER" id="PTHR34296">
    <property type="entry name" value="TRANSCRIPTIONAL ACTIVATOR PROTEIN MED"/>
    <property type="match status" value="1"/>
</dbReference>
<feature type="signal peptide" evidence="7">
    <location>
        <begin position="1"/>
        <end position="27"/>
    </location>
</feature>
<keyword evidence="5" id="KW-0472">Membrane</keyword>
<organism evidence="9 10">
    <name type="scientific">Schumannella soli</name>
    <dbReference type="NCBI Taxonomy" id="2590779"/>
    <lineage>
        <taxon>Bacteria</taxon>
        <taxon>Bacillati</taxon>
        <taxon>Actinomycetota</taxon>
        <taxon>Actinomycetes</taxon>
        <taxon>Micrococcales</taxon>
        <taxon>Microbacteriaceae</taxon>
        <taxon>Schumannella</taxon>
    </lineage>
</organism>
<keyword evidence="3" id="KW-1003">Cell membrane</keyword>
<dbReference type="InterPro" id="IPR003760">
    <property type="entry name" value="PnrA-like"/>
</dbReference>
<evidence type="ECO:0000256" key="2">
    <source>
        <dbReference type="ARBA" id="ARBA00008610"/>
    </source>
</evidence>
<keyword evidence="6" id="KW-0449">Lipoprotein</keyword>
<keyword evidence="4 7" id="KW-0732">Signal</keyword>
<comment type="caution">
    <text evidence="9">The sequence shown here is derived from an EMBL/GenBank/DDBJ whole genome shotgun (WGS) entry which is preliminary data.</text>
</comment>
<dbReference type="SUPFAM" id="SSF53822">
    <property type="entry name" value="Periplasmic binding protein-like I"/>
    <property type="match status" value="1"/>
</dbReference>
<evidence type="ECO:0000256" key="1">
    <source>
        <dbReference type="ARBA" id="ARBA00004193"/>
    </source>
</evidence>
<evidence type="ECO:0000256" key="6">
    <source>
        <dbReference type="ARBA" id="ARBA00023288"/>
    </source>
</evidence>
<dbReference type="InterPro" id="IPR028082">
    <property type="entry name" value="Peripla_BP_I"/>
</dbReference>
<evidence type="ECO:0000256" key="5">
    <source>
        <dbReference type="ARBA" id="ARBA00023136"/>
    </source>
</evidence>
<accession>A0A506Y7C5</accession>
<dbReference type="InterPro" id="IPR050957">
    <property type="entry name" value="BMP_lipoprotein"/>
</dbReference>
<dbReference type="GO" id="GO:0005886">
    <property type="term" value="C:plasma membrane"/>
    <property type="evidence" value="ECO:0007669"/>
    <property type="project" value="UniProtKB-SubCell"/>
</dbReference>
<evidence type="ECO:0000256" key="4">
    <source>
        <dbReference type="ARBA" id="ARBA00022729"/>
    </source>
</evidence>
<sequence length="361" mass="37317">MSSTTQMRPLRRTATRLVAIGAMTALAAGLSACATRGDSASTDDSKGREVKQIAIVAPETEADHGWNAQGLAGVKEAADSLGIKADINDNVGYDNTQTILTQVAKKGNDLVIAHASGFSTAADRANASTGVPMLAVTNEKAMVKGKVGVITFEAQQGAYLAGIAAAMTTKTKTVGIVSSADDINWYTMSGGFVQGVRSVDPSIKIVVAYIGSAGYADSAGGKKVASQVIAAGADVIIGFGDGATVGYVAAVEEAATPVKYIATIGSVDELVKDKSTILTTVSWNFGKTIEKAVKDVEAGTFAQDFYTLDVPNGGISLTDTDNMTAEIDAAVETAKKGIEDGSITVEKTKTKKEFDAFYDQK</sequence>